<dbReference type="OrthoDB" id="9803333at2"/>
<gene>
    <name evidence="3" type="ORF">ATN84_22770</name>
</gene>
<comment type="caution">
    <text evidence="3">The sequence shown here is derived from an EMBL/GenBank/DDBJ whole genome shotgun (WGS) entry which is preliminary data.</text>
</comment>
<keyword evidence="4" id="KW-1185">Reference proteome</keyword>
<dbReference type="PRINTS" id="PR00080">
    <property type="entry name" value="SDRFAMILY"/>
</dbReference>
<evidence type="ECO:0000313" key="3">
    <source>
        <dbReference type="EMBL" id="KXF74721.1"/>
    </source>
</evidence>
<dbReference type="InterPro" id="IPR020904">
    <property type="entry name" value="Sc_DH/Rdtase_CS"/>
</dbReference>
<evidence type="ECO:0000256" key="1">
    <source>
        <dbReference type="ARBA" id="ARBA00006484"/>
    </source>
</evidence>
<accession>A0A135HND8</accession>
<dbReference type="EMBL" id="LNTU01000041">
    <property type="protein sequence ID" value="KXF74721.1"/>
    <property type="molecule type" value="Genomic_DNA"/>
</dbReference>
<proteinExistence type="inferred from homology"/>
<dbReference type="RefSeq" id="WP_068885293.1">
    <property type="nucleotide sequence ID" value="NZ_LNTU01000041.1"/>
</dbReference>
<dbReference type="FunFam" id="3.40.50.720:FF:000084">
    <property type="entry name" value="Short-chain dehydrogenase reductase"/>
    <property type="match status" value="1"/>
</dbReference>
<sequence>MSALDNKVVIVTGGSSGIGRAAALRFASQGAKVIVTGRRSVMLEKTVAEHPDITGFVADAAEPEDAPRTIAKAIDTWGRLDILVNNAGAGALMPLGDVTAEKITNIFAVNVVGPSLLAAAALPHLATARGAIINISSTFGHKPGAGLSHYAASKAALEHLTRCWALELAPQGVRVNAVAAGPTESGALTGMMGLSPEHAAVIEEAEREQIPLQRRGTPDDVARWIIHLADPGSEWVTGQVIAVDGGLALT</sequence>
<dbReference type="PROSITE" id="PS00061">
    <property type="entry name" value="ADH_SHORT"/>
    <property type="match status" value="1"/>
</dbReference>
<dbReference type="SMART" id="SM00822">
    <property type="entry name" value="PKS_KR"/>
    <property type="match status" value="1"/>
</dbReference>
<dbReference type="NCBIfam" id="NF005559">
    <property type="entry name" value="PRK07231.1"/>
    <property type="match status" value="1"/>
</dbReference>
<dbReference type="AlphaFoldDB" id="A0A135HND8"/>
<dbReference type="Proteomes" id="UP000070107">
    <property type="component" value="Unassembled WGS sequence"/>
</dbReference>
<feature type="domain" description="Ketoreductase" evidence="2">
    <location>
        <begin position="7"/>
        <end position="181"/>
    </location>
</feature>
<dbReference type="STRING" id="1494590.ATN84_22770"/>
<evidence type="ECO:0000313" key="4">
    <source>
        <dbReference type="Proteomes" id="UP000070107"/>
    </source>
</evidence>
<organism evidence="3 4">
    <name type="scientific">Paramesorhizobium deserti</name>
    <dbReference type="NCBI Taxonomy" id="1494590"/>
    <lineage>
        <taxon>Bacteria</taxon>
        <taxon>Pseudomonadati</taxon>
        <taxon>Pseudomonadota</taxon>
        <taxon>Alphaproteobacteria</taxon>
        <taxon>Hyphomicrobiales</taxon>
        <taxon>Phyllobacteriaceae</taxon>
        <taxon>Paramesorhizobium</taxon>
    </lineage>
</organism>
<dbReference type="Pfam" id="PF13561">
    <property type="entry name" value="adh_short_C2"/>
    <property type="match status" value="1"/>
</dbReference>
<dbReference type="PANTHER" id="PTHR43975:SF2">
    <property type="entry name" value="EG:BACR7A4.14 PROTEIN-RELATED"/>
    <property type="match status" value="1"/>
</dbReference>
<protein>
    <submittedName>
        <fullName evidence="3">Ketoreductase</fullName>
    </submittedName>
</protein>
<evidence type="ECO:0000259" key="2">
    <source>
        <dbReference type="SMART" id="SM00822"/>
    </source>
</evidence>
<dbReference type="Gene3D" id="3.40.50.720">
    <property type="entry name" value="NAD(P)-binding Rossmann-like Domain"/>
    <property type="match status" value="1"/>
</dbReference>
<dbReference type="PRINTS" id="PR00081">
    <property type="entry name" value="GDHRDH"/>
</dbReference>
<dbReference type="SUPFAM" id="SSF51735">
    <property type="entry name" value="NAD(P)-binding Rossmann-fold domains"/>
    <property type="match status" value="1"/>
</dbReference>
<comment type="similarity">
    <text evidence="1">Belongs to the short-chain dehydrogenases/reductases (SDR) family.</text>
</comment>
<dbReference type="PANTHER" id="PTHR43975">
    <property type="entry name" value="ZGC:101858"/>
    <property type="match status" value="1"/>
</dbReference>
<dbReference type="InterPro" id="IPR036291">
    <property type="entry name" value="NAD(P)-bd_dom_sf"/>
</dbReference>
<name>A0A135HND8_9HYPH</name>
<dbReference type="InterPro" id="IPR057326">
    <property type="entry name" value="KR_dom"/>
</dbReference>
<dbReference type="CDD" id="cd05233">
    <property type="entry name" value="SDR_c"/>
    <property type="match status" value="1"/>
</dbReference>
<reference evidence="3 4" key="1">
    <citation type="submission" date="2015-11" db="EMBL/GenBank/DDBJ databases">
        <title>Draft genome sequence of Paramesorhizobium deserti A-3-E, a strain highly resistant to diverse beta-lactam antibiotics.</title>
        <authorList>
            <person name="Lv R."/>
            <person name="Yang X."/>
            <person name="Fang N."/>
            <person name="Guo J."/>
            <person name="Luo X."/>
            <person name="Peng F."/>
            <person name="Yang R."/>
            <person name="Cui Y."/>
            <person name="Fang C."/>
            <person name="Song Y."/>
        </authorList>
    </citation>
    <scope>NUCLEOTIDE SEQUENCE [LARGE SCALE GENOMIC DNA]</scope>
    <source>
        <strain evidence="3 4">A-3-E</strain>
    </source>
</reference>
<dbReference type="InterPro" id="IPR002347">
    <property type="entry name" value="SDR_fam"/>
</dbReference>